<proteinExistence type="predicted"/>
<reference evidence="1" key="1">
    <citation type="submission" date="2021-02" db="EMBL/GenBank/DDBJ databases">
        <authorList>
            <consortium name="DOE Joint Genome Institute"/>
            <person name="Ahrendt S."/>
            <person name="Looney B.P."/>
            <person name="Miyauchi S."/>
            <person name="Morin E."/>
            <person name="Drula E."/>
            <person name="Courty P.E."/>
            <person name="Chicoki N."/>
            <person name="Fauchery L."/>
            <person name="Kohler A."/>
            <person name="Kuo A."/>
            <person name="Labutti K."/>
            <person name="Pangilinan J."/>
            <person name="Lipzen A."/>
            <person name="Riley R."/>
            <person name="Andreopoulos W."/>
            <person name="He G."/>
            <person name="Johnson J."/>
            <person name="Barry K.W."/>
            <person name="Grigoriev I.V."/>
            <person name="Nagy L."/>
            <person name="Hibbett D."/>
            <person name="Henrissat B."/>
            <person name="Matheny P.B."/>
            <person name="Labbe J."/>
            <person name="Martin F."/>
        </authorList>
    </citation>
    <scope>NUCLEOTIDE SEQUENCE</scope>
    <source>
        <strain evidence="1">FP105234-sp</strain>
    </source>
</reference>
<protein>
    <submittedName>
        <fullName evidence="1">Uncharacterized protein</fullName>
    </submittedName>
</protein>
<reference evidence="1" key="2">
    <citation type="journal article" date="2022" name="New Phytol.">
        <title>Evolutionary transition to the ectomycorrhizal habit in the genomes of a hyperdiverse lineage of mushroom-forming fungi.</title>
        <authorList>
            <person name="Looney B."/>
            <person name="Miyauchi S."/>
            <person name="Morin E."/>
            <person name="Drula E."/>
            <person name="Courty P.E."/>
            <person name="Kohler A."/>
            <person name="Kuo A."/>
            <person name="LaButti K."/>
            <person name="Pangilinan J."/>
            <person name="Lipzen A."/>
            <person name="Riley R."/>
            <person name="Andreopoulos W."/>
            <person name="He G."/>
            <person name="Johnson J."/>
            <person name="Nolan M."/>
            <person name="Tritt A."/>
            <person name="Barry K.W."/>
            <person name="Grigoriev I.V."/>
            <person name="Nagy L.G."/>
            <person name="Hibbett D."/>
            <person name="Henrissat B."/>
            <person name="Matheny P.B."/>
            <person name="Labbe J."/>
            <person name="Martin F.M."/>
        </authorList>
    </citation>
    <scope>NUCLEOTIDE SEQUENCE</scope>
    <source>
        <strain evidence="1">FP105234-sp</strain>
    </source>
</reference>
<name>A0ACB8S4L6_9AGAM</name>
<evidence type="ECO:0000313" key="1">
    <source>
        <dbReference type="EMBL" id="KAI0051048.1"/>
    </source>
</evidence>
<accession>A0ACB8S4L6</accession>
<comment type="caution">
    <text evidence="1">The sequence shown here is derived from an EMBL/GenBank/DDBJ whole genome shotgun (WGS) entry which is preliminary data.</text>
</comment>
<organism evidence="1 2">
    <name type="scientific">Auriscalpium vulgare</name>
    <dbReference type="NCBI Taxonomy" id="40419"/>
    <lineage>
        <taxon>Eukaryota</taxon>
        <taxon>Fungi</taxon>
        <taxon>Dikarya</taxon>
        <taxon>Basidiomycota</taxon>
        <taxon>Agaricomycotina</taxon>
        <taxon>Agaricomycetes</taxon>
        <taxon>Russulales</taxon>
        <taxon>Auriscalpiaceae</taxon>
        <taxon>Auriscalpium</taxon>
    </lineage>
</organism>
<gene>
    <name evidence="1" type="ORF">FA95DRAFT_1570272</name>
</gene>
<dbReference type="Proteomes" id="UP000814033">
    <property type="component" value="Unassembled WGS sequence"/>
</dbReference>
<evidence type="ECO:0000313" key="2">
    <source>
        <dbReference type="Proteomes" id="UP000814033"/>
    </source>
</evidence>
<keyword evidence="2" id="KW-1185">Reference proteome</keyword>
<sequence length="799" mass="87147">MPHPVGSAQCPKHGCEGFVVTQCCRGTSNPDHDGYWYDVCNQPPGLSHFIRWRRDLPRYYKTGNPSFDVPELPTPPHPPPFSDYPIHSPLPAPNFSRSAPAGPSTTSSTQTPAKNLGAEAWKQCRGSKCQARAVPPRGCRTCTFYFCKACCLVEQPARGIACQELRHAAGSSSSSQSFSANPPSMPPSDFADPPISFDDLEPDSFTSSAPIDAASPDHFPSPPSSPAIPIAVALGHAQPTSSSTPSQSLATSIVPSQPAKKPLMEVHYKAREAKLAEVRARTDRKLEQERRKAEKKKSVTVYYWDTDCESDILNRLGLADGGFIENWEPEGMNWIGHTVNTAIFLDGIDKLLYRALGVTVGESMDHLISELTVQNDTRQATLTARQGKRPIGVSPTFTPDRNVRPRLSSQSSDSLPVSGDLSPLLDDGSTAGAPALRSVIPTGPDPLDESLALEPATPAKGPWPLKYVCFMARGFDHYDRLPPSAKMADKFKIAFSTTNVPSKSTWHKYYKRVWCPAPLELRQQYIDAGTTGSGLMLELAKEVLDGSPKVKLESSKPSTATPQVHSSKAANATAQHPVDPLLALQDASGNCKYCGRAWPRKPSDALRALEKNARAIAGSSKRPAYLAYEHVCGRHQGEASEELSVSWPTSIDFSSLADRVHDFFDELSAIWEDPFSSEFYQSCMLGASASSDPRTFTTGYYGPRGAAIIETVLRTLFPASSRHEMSYESFLRSVLVPEAATMLCSEDVGASQAEDVLRVSHEWGLEHNPDKGKGRAVVKVEEDQVWVSDFKDGEVIELD</sequence>
<dbReference type="EMBL" id="MU275856">
    <property type="protein sequence ID" value="KAI0051048.1"/>
    <property type="molecule type" value="Genomic_DNA"/>
</dbReference>